<evidence type="ECO:0000256" key="7">
    <source>
        <dbReference type="PROSITE-ProRule" id="PRU10141"/>
    </source>
</evidence>
<feature type="binding site" evidence="7">
    <location>
        <position position="250"/>
    </location>
    <ligand>
        <name>ATP</name>
        <dbReference type="ChEBI" id="CHEBI:30616"/>
    </ligand>
</feature>
<dbReference type="PANTHER" id="PTHR48013">
    <property type="entry name" value="DUAL SPECIFICITY MITOGEN-ACTIVATED PROTEIN KINASE KINASE 5-RELATED"/>
    <property type="match status" value="1"/>
</dbReference>
<name>A0AAV9IQZ2_CYACA</name>
<accession>A0AAV9IQZ2</accession>
<evidence type="ECO:0000313" key="11">
    <source>
        <dbReference type="Proteomes" id="UP001301350"/>
    </source>
</evidence>
<dbReference type="SMART" id="SM00220">
    <property type="entry name" value="S_TKc"/>
    <property type="match status" value="1"/>
</dbReference>
<feature type="region of interest" description="Disordered" evidence="8">
    <location>
        <begin position="48"/>
        <end position="83"/>
    </location>
</feature>
<reference evidence="10 11" key="1">
    <citation type="submission" date="2022-07" db="EMBL/GenBank/DDBJ databases">
        <title>Genome-wide signatures of adaptation to extreme environments.</title>
        <authorList>
            <person name="Cho C.H."/>
            <person name="Yoon H.S."/>
        </authorList>
    </citation>
    <scope>NUCLEOTIDE SEQUENCE [LARGE SCALE GENOMIC DNA]</scope>
    <source>
        <strain evidence="10 11">DBV 063 E5</strain>
    </source>
</reference>
<feature type="region of interest" description="Disordered" evidence="8">
    <location>
        <begin position="506"/>
        <end position="543"/>
    </location>
</feature>
<evidence type="ECO:0000256" key="3">
    <source>
        <dbReference type="ARBA" id="ARBA00022777"/>
    </source>
</evidence>
<dbReference type="Gene3D" id="3.30.200.20">
    <property type="entry name" value="Phosphorylase Kinase, domain 1"/>
    <property type="match status" value="1"/>
</dbReference>
<dbReference type="AlphaFoldDB" id="A0AAV9IQZ2"/>
<dbReference type="InterPro" id="IPR017441">
    <property type="entry name" value="Protein_kinase_ATP_BS"/>
</dbReference>
<dbReference type="PROSITE" id="PS50011">
    <property type="entry name" value="PROTEIN_KINASE_DOM"/>
    <property type="match status" value="1"/>
</dbReference>
<dbReference type="PROSITE" id="PS00107">
    <property type="entry name" value="PROTEIN_KINASE_ATP"/>
    <property type="match status" value="1"/>
</dbReference>
<keyword evidence="1" id="KW-0808">Transferase</keyword>
<dbReference type="Pfam" id="PF00069">
    <property type="entry name" value="Pkinase"/>
    <property type="match status" value="1"/>
</dbReference>
<dbReference type="Gene3D" id="1.10.510.10">
    <property type="entry name" value="Transferase(Phosphotransferase) domain 1"/>
    <property type="match status" value="1"/>
</dbReference>
<dbReference type="EMBL" id="JANCYW010000002">
    <property type="protein sequence ID" value="KAK4534495.1"/>
    <property type="molecule type" value="Genomic_DNA"/>
</dbReference>
<feature type="region of interest" description="Disordered" evidence="8">
    <location>
        <begin position="577"/>
        <end position="597"/>
    </location>
</feature>
<evidence type="ECO:0000256" key="1">
    <source>
        <dbReference type="ARBA" id="ARBA00022679"/>
    </source>
</evidence>
<evidence type="ECO:0000256" key="5">
    <source>
        <dbReference type="ARBA" id="ARBA00038035"/>
    </source>
</evidence>
<dbReference type="PANTHER" id="PTHR48013:SF18">
    <property type="entry name" value="KINASE, PUTATIVE-RELATED"/>
    <property type="match status" value="1"/>
</dbReference>
<dbReference type="GO" id="GO:0004708">
    <property type="term" value="F:MAP kinase kinase activity"/>
    <property type="evidence" value="ECO:0007669"/>
    <property type="project" value="UniProtKB-EC"/>
</dbReference>
<evidence type="ECO:0000256" key="8">
    <source>
        <dbReference type="SAM" id="MobiDB-lite"/>
    </source>
</evidence>
<gene>
    <name evidence="10" type="ORF">CDCA_CDCA02G0520</name>
</gene>
<proteinExistence type="inferred from homology"/>
<evidence type="ECO:0000256" key="2">
    <source>
        <dbReference type="ARBA" id="ARBA00022741"/>
    </source>
</evidence>
<sequence length="629" mass="68765">MLSLLSCLRVGEASVAAHGEGKPGERLQRSREPRPHRWRRFYVARFRRRPPRSSEPSPEGAGAADKTSATLTEDTATEDSAADRRSRDILLRLPSREKSLSVRRGLVNLSIQNRHLKEVDTRLQPDSFGGSWLEPDAVPSAVGVPDDGPTVEDACRSPLATAARPAQREAEVVSVRLIEEFSEPPTRNDSMATYASHSELSHSQSEPIVQRHRSQLRGDSLRFLRTLGSGTFAFVQLAVDTESGEHMAVKVIDGKSHRVQASSEIAILAASQRCQCRNIVEYYGSFQAEGKIFIAMEYMDVGTVDMLYRGTHVRRLPEPIVRAVAWQTLRALVFIHEQCGQVHRDVKPSNLLVNSVGEVKLADFGLCSSPMRGRRAGAAVGRPDPVPVRAGKFVGTCLFMAPEMLRANPYDARADVYSLGVALVECITGRNPYYDDFLRSRGHLDLIMTLLERGAPVLDATVSLGADGRDFLHQCLQEDLLLRATSRQLLQHRWFQGLRRAGNDRLRSQGTAAPAISVRDAPDTPSAAVSRTRPPIGAGGDRASLDRCKAGVARLPNGNAVEHTTVQRPTVAAVAAPDDAGRPQSAGAGQPHASTPVEPQAELDETVFMQADASARQVIRSFLRLLGLF</sequence>
<keyword evidence="2 7" id="KW-0547">Nucleotide-binding</keyword>
<keyword evidence="3" id="KW-0418">Kinase</keyword>
<dbReference type="GO" id="GO:0005524">
    <property type="term" value="F:ATP binding"/>
    <property type="evidence" value="ECO:0007669"/>
    <property type="project" value="UniProtKB-UniRule"/>
</dbReference>
<protein>
    <recommendedName>
        <fullName evidence="6">mitogen-activated protein kinase kinase</fullName>
        <ecNumber evidence="6">2.7.12.2</ecNumber>
    </recommendedName>
</protein>
<evidence type="ECO:0000313" key="10">
    <source>
        <dbReference type="EMBL" id="KAK4534495.1"/>
    </source>
</evidence>
<dbReference type="Proteomes" id="UP001301350">
    <property type="component" value="Unassembled WGS sequence"/>
</dbReference>
<organism evidence="10 11">
    <name type="scientific">Cyanidium caldarium</name>
    <name type="common">Red alga</name>
    <dbReference type="NCBI Taxonomy" id="2771"/>
    <lineage>
        <taxon>Eukaryota</taxon>
        <taxon>Rhodophyta</taxon>
        <taxon>Bangiophyceae</taxon>
        <taxon>Cyanidiales</taxon>
        <taxon>Cyanidiaceae</taxon>
        <taxon>Cyanidium</taxon>
    </lineage>
</organism>
<evidence type="ECO:0000256" key="6">
    <source>
        <dbReference type="ARBA" id="ARBA00038999"/>
    </source>
</evidence>
<comment type="caution">
    <text evidence="10">The sequence shown here is derived from an EMBL/GenBank/DDBJ whole genome shotgun (WGS) entry which is preliminary data.</text>
</comment>
<feature type="domain" description="Protein kinase" evidence="9">
    <location>
        <begin position="221"/>
        <end position="495"/>
    </location>
</feature>
<keyword evidence="4 7" id="KW-0067">ATP-binding</keyword>
<dbReference type="EC" id="2.7.12.2" evidence="6"/>
<dbReference type="InterPro" id="IPR011009">
    <property type="entry name" value="Kinase-like_dom_sf"/>
</dbReference>
<dbReference type="InterPro" id="IPR000719">
    <property type="entry name" value="Prot_kinase_dom"/>
</dbReference>
<evidence type="ECO:0000259" key="9">
    <source>
        <dbReference type="PROSITE" id="PS50011"/>
    </source>
</evidence>
<evidence type="ECO:0000256" key="4">
    <source>
        <dbReference type="ARBA" id="ARBA00022840"/>
    </source>
</evidence>
<keyword evidence="11" id="KW-1185">Reference proteome</keyword>
<dbReference type="SUPFAM" id="SSF56112">
    <property type="entry name" value="Protein kinase-like (PK-like)"/>
    <property type="match status" value="1"/>
</dbReference>
<comment type="similarity">
    <text evidence="5">Belongs to the protein kinase superfamily. STE Ser/Thr protein kinase family. MAP kinase kinase subfamily.</text>
</comment>